<dbReference type="CDD" id="cd07043">
    <property type="entry name" value="STAS_anti-anti-sigma_factors"/>
    <property type="match status" value="1"/>
</dbReference>
<dbReference type="RefSeq" id="WP_146901559.1">
    <property type="nucleotide sequence ID" value="NZ_BAAARM010000002.1"/>
</dbReference>
<evidence type="ECO:0000313" key="3">
    <source>
        <dbReference type="EMBL" id="GEO33499.1"/>
    </source>
</evidence>
<organism evidence="3 4">
    <name type="scientific">Cellulomonas aerilata</name>
    <dbReference type="NCBI Taxonomy" id="515326"/>
    <lineage>
        <taxon>Bacteria</taxon>
        <taxon>Bacillati</taxon>
        <taxon>Actinomycetota</taxon>
        <taxon>Actinomycetes</taxon>
        <taxon>Micrococcales</taxon>
        <taxon>Cellulomonadaceae</taxon>
        <taxon>Cellulomonas</taxon>
    </lineage>
</organism>
<evidence type="ECO:0000256" key="1">
    <source>
        <dbReference type="SAM" id="MobiDB-lite"/>
    </source>
</evidence>
<gene>
    <name evidence="3" type="ORF">CAE01nite_12240</name>
</gene>
<dbReference type="InterPro" id="IPR058548">
    <property type="entry name" value="MlaB-like_STAS"/>
</dbReference>
<dbReference type="SUPFAM" id="SSF52091">
    <property type="entry name" value="SpoIIaa-like"/>
    <property type="match status" value="1"/>
</dbReference>
<dbReference type="EMBL" id="BJYY01000010">
    <property type="protein sequence ID" value="GEO33499.1"/>
    <property type="molecule type" value="Genomic_DNA"/>
</dbReference>
<feature type="region of interest" description="Disordered" evidence="1">
    <location>
        <begin position="1"/>
        <end position="41"/>
    </location>
</feature>
<sequence>MAADVTPGSPSVPVEGPGGVPGPSREGGAPTWEGGGAQHGGVEVVANGDTVSVRFWGAVDLAVRLAATTELRAMPAGVATVRVDCRDVTFMDSTGLSVVVRVVRDAAADGRSVRLVGAARPVAELFATTGVDRWMESLGVRPGS</sequence>
<evidence type="ECO:0000259" key="2">
    <source>
        <dbReference type="PROSITE" id="PS50801"/>
    </source>
</evidence>
<dbReference type="Proteomes" id="UP000321181">
    <property type="component" value="Unassembled WGS sequence"/>
</dbReference>
<feature type="domain" description="STAS" evidence="2">
    <location>
        <begin position="40"/>
        <end position="144"/>
    </location>
</feature>
<proteinExistence type="predicted"/>
<dbReference type="Gene3D" id="3.30.750.24">
    <property type="entry name" value="STAS domain"/>
    <property type="match status" value="1"/>
</dbReference>
<comment type="caution">
    <text evidence="3">The sequence shown here is derived from an EMBL/GenBank/DDBJ whole genome shotgun (WGS) entry which is preliminary data.</text>
</comment>
<reference evidence="3 4" key="1">
    <citation type="submission" date="2019-07" db="EMBL/GenBank/DDBJ databases">
        <title>Whole genome shotgun sequence of Cellulomonas aerilata NBRC 106308.</title>
        <authorList>
            <person name="Hosoyama A."/>
            <person name="Uohara A."/>
            <person name="Ohji S."/>
            <person name="Ichikawa N."/>
        </authorList>
    </citation>
    <scope>NUCLEOTIDE SEQUENCE [LARGE SCALE GENOMIC DNA]</scope>
    <source>
        <strain evidence="3 4">NBRC 106308</strain>
    </source>
</reference>
<dbReference type="Pfam" id="PF13466">
    <property type="entry name" value="STAS_2"/>
    <property type="match status" value="1"/>
</dbReference>
<keyword evidence="4" id="KW-1185">Reference proteome</keyword>
<evidence type="ECO:0000313" key="4">
    <source>
        <dbReference type="Proteomes" id="UP000321181"/>
    </source>
</evidence>
<protein>
    <recommendedName>
        <fullName evidence="2">STAS domain-containing protein</fullName>
    </recommendedName>
</protein>
<dbReference type="PROSITE" id="PS50801">
    <property type="entry name" value="STAS"/>
    <property type="match status" value="1"/>
</dbReference>
<dbReference type="InterPro" id="IPR036513">
    <property type="entry name" value="STAS_dom_sf"/>
</dbReference>
<accession>A0A512DAK7</accession>
<dbReference type="InterPro" id="IPR002645">
    <property type="entry name" value="STAS_dom"/>
</dbReference>
<dbReference type="OrthoDB" id="4829674at2"/>
<dbReference type="AlphaFoldDB" id="A0A512DAK7"/>
<name>A0A512DAK7_9CELL</name>